<accession>A0A4C1W4C5</accession>
<proteinExistence type="predicted"/>
<evidence type="ECO:0000313" key="3">
    <source>
        <dbReference type="Proteomes" id="UP000299102"/>
    </source>
</evidence>
<comment type="caution">
    <text evidence="2">The sequence shown here is derived from an EMBL/GenBank/DDBJ whole genome shotgun (WGS) entry which is preliminary data.</text>
</comment>
<sequence>MYLRERAAASPTARKGQSNSESLKCRMNNCIGAARGVARRAARRLRSRSHINIDSVWEEYSNAGAGAEARPARAEPRPTAELSRVDLCFAPEV</sequence>
<keyword evidence="3" id="KW-1185">Reference proteome</keyword>
<evidence type="ECO:0000256" key="1">
    <source>
        <dbReference type="SAM" id="MobiDB-lite"/>
    </source>
</evidence>
<feature type="region of interest" description="Disordered" evidence="1">
    <location>
        <begin position="1"/>
        <end position="21"/>
    </location>
</feature>
<organism evidence="2 3">
    <name type="scientific">Eumeta variegata</name>
    <name type="common">Bagworm moth</name>
    <name type="synonym">Eumeta japonica</name>
    <dbReference type="NCBI Taxonomy" id="151549"/>
    <lineage>
        <taxon>Eukaryota</taxon>
        <taxon>Metazoa</taxon>
        <taxon>Ecdysozoa</taxon>
        <taxon>Arthropoda</taxon>
        <taxon>Hexapoda</taxon>
        <taxon>Insecta</taxon>
        <taxon>Pterygota</taxon>
        <taxon>Neoptera</taxon>
        <taxon>Endopterygota</taxon>
        <taxon>Lepidoptera</taxon>
        <taxon>Glossata</taxon>
        <taxon>Ditrysia</taxon>
        <taxon>Tineoidea</taxon>
        <taxon>Psychidae</taxon>
        <taxon>Oiketicinae</taxon>
        <taxon>Eumeta</taxon>
    </lineage>
</organism>
<evidence type="ECO:0000313" key="2">
    <source>
        <dbReference type="EMBL" id="GBP45024.1"/>
    </source>
</evidence>
<gene>
    <name evidence="2" type="ORF">EVAR_23497_1</name>
</gene>
<dbReference type="Proteomes" id="UP000299102">
    <property type="component" value="Unassembled WGS sequence"/>
</dbReference>
<dbReference type="AlphaFoldDB" id="A0A4C1W4C5"/>
<protein>
    <submittedName>
        <fullName evidence="2">Uncharacterized protein</fullName>
    </submittedName>
</protein>
<name>A0A4C1W4C5_EUMVA</name>
<reference evidence="2 3" key="1">
    <citation type="journal article" date="2019" name="Commun. Biol.">
        <title>The bagworm genome reveals a unique fibroin gene that provides high tensile strength.</title>
        <authorList>
            <person name="Kono N."/>
            <person name="Nakamura H."/>
            <person name="Ohtoshi R."/>
            <person name="Tomita M."/>
            <person name="Numata K."/>
            <person name="Arakawa K."/>
        </authorList>
    </citation>
    <scope>NUCLEOTIDE SEQUENCE [LARGE SCALE GENOMIC DNA]</scope>
</reference>
<dbReference type="EMBL" id="BGZK01000463">
    <property type="protein sequence ID" value="GBP45024.1"/>
    <property type="molecule type" value="Genomic_DNA"/>
</dbReference>